<proteinExistence type="predicted"/>
<dbReference type="AlphaFoldDB" id="A0A8J3F8L2"/>
<dbReference type="RefSeq" id="WP_189169526.1">
    <property type="nucleotide sequence ID" value="NZ_BMQB01000003.1"/>
</dbReference>
<organism evidence="3 4">
    <name type="scientific">Pilimelia anulata</name>
    <dbReference type="NCBI Taxonomy" id="53371"/>
    <lineage>
        <taxon>Bacteria</taxon>
        <taxon>Bacillati</taxon>
        <taxon>Actinomycetota</taxon>
        <taxon>Actinomycetes</taxon>
        <taxon>Micromonosporales</taxon>
        <taxon>Micromonosporaceae</taxon>
        <taxon>Pilimelia</taxon>
    </lineage>
</organism>
<evidence type="ECO:0000313" key="4">
    <source>
        <dbReference type="Proteomes" id="UP000649739"/>
    </source>
</evidence>
<accession>A0A8J3F8L2</accession>
<dbReference type="InterPro" id="IPR015943">
    <property type="entry name" value="WD40/YVTN_repeat-like_dom_sf"/>
</dbReference>
<protein>
    <submittedName>
        <fullName evidence="3">Oxidoreductase</fullName>
    </submittedName>
</protein>
<evidence type="ECO:0000256" key="2">
    <source>
        <dbReference type="SAM" id="SignalP"/>
    </source>
</evidence>
<keyword evidence="2" id="KW-0732">Signal</keyword>
<feature type="region of interest" description="Disordered" evidence="1">
    <location>
        <begin position="260"/>
        <end position="283"/>
    </location>
</feature>
<name>A0A8J3F8L2_9ACTN</name>
<evidence type="ECO:0000313" key="3">
    <source>
        <dbReference type="EMBL" id="GGJ87958.1"/>
    </source>
</evidence>
<reference evidence="3" key="1">
    <citation type="journal article" date="2014" name="Int. J. Syst. Evol. Microbiol.">
        <title>Complete genome sequence of Corynebacterium casei LMG S-19264T (=DSM 44701T), isolated from a smear-ripened cheese.</title>
        <authorList>
            <consortium name="US DOE Joint Genome Institute (JGI-PGF)"/>
            <person name="Walter F."/>
            <person name="Albersmeier A."/>
            <person name="Kalinowski J."/>
            <person name="Ruckert C."/>
        </authorList>
    </citation>
    <scope>NUCLEOTIDE SEQUENCE</scope>
    <source>
        <strain evidence="3">JCM 3090</strain>
    </source>
</reference>
<feature type="chain" id="PRO_5035182653" evidence="2">
    <location>
        <begin position="24"/>
        <end position="349"/>
    </location>
</feature>
<dbReference type="EMBL" id="BMQB01000003">
    <property type="protein sequence ID" value="GGJ87958.1"/>
    <property type="molecule type" value="Genomic_DNA"/>
</dbReference>
<dbReference type="Gene3D" id="2.130.10.10">
    <property type="entry name" value="YVTN repeat-like/Quinoprotein amine dehydrogenase"/>
    <property type="match status" value="2"/>
</dbReference>
<reference evidence="3" key="2">
    <citation type="submission" date="2020-09" db="EMBL/GenBank/DDBJ databases">
        <authorList>
            <person name="Sun Q."/>
            <person name="Ohkuma M."/>
        </authorList>
    </citation>
    <scope>NUCLEOTIDE SEQUENCE</scope>
    <source>
        <strain evidence="3">JCM 3090</strain>
    </source>
</reference>
<dbReference type="PANTHER" id="PTHR47199:SF2">
    <property type="entry name" value="PHOTOSYSTEM II STABILITY_ASSEMBLY FACTOR HCF136, CHLOROPLASTIC"/>
    <property type="match status" value="1"/>
</dbReference>
<feature type="signal peptide" evidence="2">
    <location>
        <begin position="1"/>
        <end position="23"/>
    </location>
</feature>
<keyword evidence="4" id="KW-1185">Reference proteome</keyword>
<comment type="caution">
    <text evidence="3">The sequence shown here is derived from an EMBL/GenBank/DDBJ whole genome shotgun (WGS) entry which is preliminary data.</text>
</comment>
<dbReference type="CDD" id="cd15482">
    <property type="entry name" value="Sialidase_non-viral"/>
    <property type="match status" value="1"/>
</dbReference>
<dbReference type="Proteomes" id="UP000649739">
    <property type="component" value="Unassembled WGS sequence"/>
</dbReference>
<evidence type="ECO:0000256" key="1">
    <source>
        <dbReference type="SAM" id="MobiDB-lite"/>
    </source>
</evidence>
<dbReference type="PANTHER" id="PTHR47199">
    <property type="entry name" value="PHOTOSYSTEM II STABILITY/ASSEMBLY FACTOR HCF136, CHLOROPLASTIC"/>
    <property type="match status" value="1"/>
</dbReference>
<sequence length="349" mass="36279">MRRTSISATALLLALAGAAPAAAAPADAPTWTLRPTGADSRLRGLAPVSDRVAWASGSKGTVLRTTDGGQHWTRLAVPGAEALDFRDITAWDADRAVILSIGEGEASRIYRTRDGGRTWTEGFRNTDPKAFYDCLAFFDTRHGLALSDAVDGKFRLVSTSNGGDSWSVVPSDGMPAAQAGEGAFAASGTCLVAQRGGSAAWFATTGSPRSRVFRTDDRGLTWTLAESPVPGGGSTGIYTLAMRDWWRGVALGGDYTKPTEAPQHAALSEDSGRTWQPAGRAPGEYRSGAAWVGRSETVLAVGPTGSDASADGGRTWTRFDTGSFDAVACTAAGACWASGEAGRVATLTP</sequence>
<gene>
    <name evidence="3" type="ORF">GCM10010123_16970</name>
</gene>
<dbReference type="SUPFAM" id="SSF110296">
    <property type="entry name" value="Oligoxyloglucan reducing end-specific cellobiohydrolase"/>
    <property type="match status" value="1"/>
</dbReference>